<sequence length="111" mass="12792">MYKGKKWKTYFFKVTGSTYLHYFGESKASEPKDQIFLTAVSAVEQLRSLQKLLKMATLYSKSVTLARAHLGSSVLIVRRRDVTGWRPLNKTAPQCYTTHRSRTSIKETKPF</sequence>
<protein>
    <recommendedName>
        <fullName evidence="3">PH domain-containing protein</fullName>
    </recommendedName>
</protein>
<reference evidence="1" key="2">
    <citation type="submission" date="2024-06" db="UniProtKB">
        <authorList>
            <consortium name="EnsemblMetazoa"/>
        </authorList>
    </citation>
    <scope>IDENTIFICATION</scope>
</reference>
<evidence type="ECO:0000313" key="1">
    <source>
        <dbReference type="EnsemblMetazoa" id="XP_019857656.1"/>
    </source>
</evidence>
<dbReference type="KEGG" id="aqu:109585946"/>
<evidence type="ECO:0008006" key="3">
    <source>
        <dbReference type="Google" id="ProtNLM"/>
    </source>
</evidence>
<dbReference type="EnsemblMetazoa" id="XM_020002097.1">
    <property type="protein sequence ID" value="XP_019857656.1"/>
    <property type="gene ID" value="LOC109585946"/>
</dbReference>
<keyword evidence="2" id="KW-1185">Reference proteome</keyword>
<dbReference type="SUPFAM" id="SSF50729">
    <property type="entry name" value="PH domain-like"/>
    <property type="match status" value="1"/>
</dbReference>
<dbReference type="Proteomes" id="UP000007879">
    <property type="component" value="Unassembled WGS sequence"/>
</dbReference>
<dbReference type="Gene3D" id="2.30.29.30">
    <property type="entry name" value="Pleckstrin-homology domain (PH domain)/Phosphotyrosine-binding domain (PTB)"/>
    <property type="match status" value="1"/>
</dbReference>
<evidence type="ECO:0000313" key="2">
    <source>
        <dbReference type="Proteomes" id="UP000007879"/>
    </source>
</evidence>
<organism evidence="1 2">
    <name type="scientific">Amphimedon queenslandica</name>
    <name type="common">Sponge</name>
    <dbReference type="NCBI Taxonomy" id="400682"/>
    <lineage>
        <taxon>Eukaryota</taxon>
        <taxon>Metazoa</taxon>
        <taxon>Porifera</taxon>
        <taxon>Demospongiae</taxon>
        <taxon>Heteroscleromorpha</taxon>
        <taxon>Haplosclerida</taxon>
        <taxon>Niphatidae</taxon>
        <taxon>Amphimedon</taxon>
    </lineage>
</organism>
<accession>A0AAN0JLM0</accession>
<dbReference type="RefSeq" id="XP_019857656.1">
    <property type="nucleotide sequence ID" value="XM_020002097.1"/>
</dbReference>
<name>A0AAN0JLM0_AMPQE</name>
<dbReference type="AlphaFoldDB" id="A0AAN0JLM0"/>
<proteinExistence type="predicted"/>
<reference evidence="2" key="1">
    <citation type="journal article" date="2010" name="Nature">
        <title>The Amphimedon queenslandica genome and the evolution of animal complexity.</title>
        <authorList>
            <person name="Srivastava M."/>
            <person name="Simakov O."/>
            <person name="Chapman J."/>
            <person name="Fahey B."/>
            <person name="Gauthier M.E."/>
            <person name="Mitros T."/>
            <person name="Richards G.S."/>
            <person name="Conaco C."/>
            <person name="Dacre M."/>
            <person name="Hellsten U."/>
            <person name="Larroux C."/>
            <person name="Putnam N.H."/>
            <person name="Stanke M."/>
            <person name="Adamska M."/>
            <person name="Darling A."/>
            <person name="Degnan S.M."/>
            <person name="Oakley T.H."/>
            <person name="Plachetzki D.C."/>
            <person name="Zhai Y."/>
            <person name="Adamski M."/>
            <person name="Calcino A."/>
            <person name="Cummins S.F."/>
            <person name="Goodstein D.M."/>
            <person name="Harris C."/>
            <person name="Jackson D.J."/>
            <person name="Leys S.P."/>
            <person name="Shu S."/>
            <person name="Woodcroft B.J."/>
            <person name="Vervoort M."/>
            <person name="Kosik K.S."/>
            <person name="Manning G."/>
            <person name="Degnan B.M."/>
            <person name="Rokhsar D.S."/>
        </authorList>
    </citation>
    <scope>NUCLEOTIDE SEQUENCE [LARGE SCALE GENOMIC DNA]</scope>
</reference>
<dbReference type="GeneID" id="109585946"/>
<dbReference type="InterPro" id="IPR011993">
    <property type="entry name" value="PH-like_dom_sf"/>
</dbReference>